<keyword evidence="4" id="KW-1185">Reference proteome</keyword>
<gene>
    <name evidence="3" type="ordered locus">Sden_3129</name>
</gene>
<dbReference type="SUPFAM" id="SSF51556">
    <property type="entry name" value="Metallo-dependent hydrolases"/>
    <property type="match status" value="1"/>
</dbReference>
<dbReference type="AlphaFoldDB" id="Q12JH0"/>
<dbReference type="HOGENOM" id="CLU_009942_6_1_6"/>
<accession>Q12JH0</accession>
<dbReference type="GO" id="GO:0016810">
    <property type="term" value="F:hydrolase activity, acting on carbon-nitrogen (but not peptide) bonds"/>
    <property type="evidence" value="ECO:0007669"/>
    <property type="project" value="InterPro"/>
</dbReference>
<dbReference type="KEGG" id="sdn:Sden_3129"/>
<feature type="signal peptide" evidence="1">
    <location>
        <begin position="1"/>
        <end position="29"/>
    </location>
</feature>
<dbReference type="PROSITE" id="PS51257">
    <property type="entry name" value="PROKAR_LIPOPROTEIN"/>
    <property type="match status" value="1"/>
</dbReference>
<keyword evidence="3" id="KW-0378">Hydrolase</keyword>
<evidence type="ECO:0000313" key="4">
    <source>
        <dbReference type="Proteomes" id="UP000001982"/>
    </source>
</evidence>
<dbReference type="Gene3D" id="3.10.310.70">
    <property type="match status" value="1"/>
</dbReference>
<name>Q12JH0_SHEDO</name>
<dbReference type="OrthoDB" id="9031471at2"/>
<dbReference type="Gene3D" id="2.30.40.10">
    <property type="entry name" value="Urease, subunit C, domain 1"/>
    <property type="match status" value="1"/>
</dbReference>
<dbReference type="Proteomes" id="UP000001982">
    <property type="component" value="Chromosome"/>
</dbReference>
<protein>
    <submittedName>
        <fullName evidence="3">Amidohydrolase 3</fullName>
    </submittedName>
</protein>
<dbReference type="eggNOG" id="COG1574">
    <property type="taxonomic scope" value="Bacteria"/>
</dbReference>
<reference evidence="3 4" key="1">
    <citation type="submission" date="2006-03" db="EMBL/GenBank/DDBJ databases">
        <title>Complete sequence of Shewanella denitrificans OS217.</title>
        <authorList>
            <consortium name="US DOE Joint Genome Institute"/>
            <person name="Copeland A."/>
            <person name="Lucas S."/>
            <person name="Lapidus A."/>
            <person name="Barry K."/>
            <person name="Detter J.C."/>
            <person name="Glavina del Rio T."/>
            <person name="Hammon N."/>
            <person name="Israni S."/>
            <person name="Dalin E."/>
            <person name="Tice H."/>
            <person name="Pitluck S."/>
            <person name="Brettin T."/>
            <person name="Bruce D."/>
            <person name="Han C."/>
            <person name="Tapia R."/>
            <person name="Gilna P."/>
            <person name="Kiss H."/>
            <person name="Schmutz J."/>
            <person name="Larimer F."/>
            <person name="Land M."/>
            <person name="Hauser L."/>
            <person name="Kyrpides N."/>
            <person name="Lykidis A."/>
            <person name="Richardson P."/>
        </authorList>
    </citation>
    <scope>NUCLEOTIDE SEQUENCE [LARGE SCALE GENOMIC DNA]</scope>
    <source>
        <strain evidence="4">OS217 / ATCC BAA-1090 / DSM 15013</strain>
    </source>
</reference>
<dbReference type="InterPro" id="IPR033932">
    <property type="entry name" value="YtcJ-like"/>
</dbReference>
<evidence type="ECO:0000259" key="2">
    <source>
        <dbReference type="Pfam" id="PF07969"/>
    </source>
</evidence>
<dbReference type="CDD" id="cd01300">
    <property type="entry name" value="YtcJ_like"/>
    <property type="match status" value="1"/>
</dbReference>
<dbReference type="PANTHER" id="PTHR22642:SF2">
    <property type="entry name" value="PROTEIN LONG AFTER FAR-RED 3"/>
    <property type="match status" value="1"/>
</dbReference>
<sequence>MKKYPFNATQLAATALFTSLGLGSLTACATEEVADTLLTNGQIYGYPQASSLAISDGKIVHIGSNSTTMDYVGTQTRVIDLEGAYVMPGFIDNHNHVFEAAGDIGSDCLLDKVNSLAGYITELKACGNQDTDSEWLLGYGHELDVLLDYQSLGNGEQTPLEILDSLYPDRPVAIMEQTSHSMWVNSIALARAGITAKSTAPQGGKYLKEPHTGKLLGVLLDTAGDELMELAWNAQPNRAKANYQSLINGLDEAAKHGITAIGDGRLYWQRGWYETWQQVAKDNALTARVSLRPWVYPGQDAQKQLAFFKRIQTDDTNELLLVNQVKIYTDGIINNGTARVLSPYVYSPLTDSPLGVDYIPAGELSTWLVKLNNLGFGAHIHAIGDAGVRNGLDAIEVMRKQGVTRPYGMTHLEMVADTDIPRFAALKVDADFQVGNHDIATGDHDWAIPYLGKQRAKALLPVQAIWQTGANTTLSSDWNVNDINPLVGISSAIKMPGPLDINSAIDAYTINAAKALGLEKVTGSITLGKFADLAILEGDITKMTPAEIANTQLLMTLLEGEVVFEAQE</sequence>
<keyword evidence="1" id="KW-0732">Signal</keyword>
<dbReference type="RefSeq" id="WP_011497551.1">
    <property type="nucleotide sequence ID" value="NC_007954.1"/>
</dbReference>
<dbReference type="SUPFAM" id="SSF51338">
    <property type="entry name" value="Composite domain of metallo-dependent hydrolases"/>
    <property type="match status" value="1"/>
</dbReference>
<dbReference type="Pfam" id="PF07969">
    <property type="entry name" value="Amidohydro_3"/>
    <property type="match status" value="1"/>
</dbReference>
<dbReference type="InterPro" id="IPR013108">
    <property type="entry name" value="Amidohydro_3"/>
</dbReference>
<evidence type="ECO:0000256" key="1">
    <source>
        <dbReference type="SAM" id="SignalP"/>
    </source>
</evidence>
<evidence type="ECO:0000313" key="3">
    <source>
        <dbReference type="EMBL" id="ABE56406.1"/>
    </source>
</evidence>
<dbReference type="InterPro" id="IPR032466">
    <property type="entry name" value="Metal_Hydrolase"/>
</dbReference>
<proteinExistence type="predicted"/>
<feature type="domain" description="Amidohydrolase 3" evidence="2">
    <location>
        <begin position="77"/>
        <end position="564"/>
    </location>
</feature>
<dbReference type="PANTHER" id="PTHR22642">
    <property type="entry name" value="IMIDAZOLONEPROPIONASE"/>
    <property type="match status" value="1"/>
</dbReference>
<organism evidence="3 4">
    <name type="scientific">Shewanella denitrificans (strain OS217 / ATCC BAA-1090 / DSM 15013)</name>
    <dbReference type="NCBI Taxonomy" id="318161"/>
    <lineage>
        <taxon>Bacteria</taxon>
        <taxon>Pseudomonadati</taxon>
        <taxon>Pseudomonadota</taxon>
        <taxon>Gammaproteobacteria</taxon>
        <taxon>Alteromonadales</taxon>
        <taxon>Shewanellaceae</taxon>
        <taxon>Shewanella</taxon>
    </lineage>
</organism>
<dbReference type="InterPro" id="IPR011059">
    <property type="entry name" value="Metal-dep_hydrolase_composite"/>
</dbReference>
<feature type="chain" id="PRO_5004181434" evidence="1">
    <location>
        <begin position="30"/>
        <end position="568"/>
    </location>
</feature>
<dbReference type="EMBL" id="CP000302">
    <property type="protein sequence ID" value="ABE56406.1"/>
    <property type="molecule type" value="Genomic_DNA"/>
</dbReference>
<dbReference type="Gene3D" id="3.20.20.140">
    <property type="entry name" value="Metal-dependent hydrolases"/>
    <property type="match status" value="1"/>
</dbReference>
<dbReference type="STRING" id="318161.Sden_3129"/>